<gene>
    <name evidence="2" type="ORF">Taro_039598</name>
</gene>
<dbReference type="EMBL" id="NMUH01003707">
    <property type="protein sequence ID" value="MQM06772.1"/>
    <property type="molecule type" value="Genomic_DNA"/>
</dbReference>
<feature type="compositionally biased region" description="Basic and acidic residues" evidence="1">
    <location>
        <begin position="381"/>
        <end position="390"/>
    </location>
</feature>
<proteinExistence type="predicted"/>
<sequence>MVDGNGVGDEIGLELMVEWEEWVCERGKRELGAWVLRSLLPLTAQAHSPMDWNLAQMALMALHPEHLALLALHLEHLALLALHLEHLALLALHFLMLLLLLESQKEGNGQSCGSAGAKRHRCTAPRAQGRTRWSVRQRWAPSAPASVPDGARCIAPGGALRTAPKCSGAAALPVRQRRVPACLGAYAPGHTHAWRASPFLCGTGLQAPKQCPEKGNLTWVPFADSPTAVARRRGEGVGGPSSCRWLVRPLPPVGEATASPPPLAALAACTRRRRLGLLAGTYSRRRDPTLLAPAAVAAYAPPLPWLPRHRATIVAPLLLHACRRRPGCPTTGRREEGGWRPRKVTLPLALFRTEPNQERSNRKKEGKNGKKKKKGRLKCKHTIEKLHKTP</sequence>
<feature type="region of interest" description="Disordered" evidence="1">
    <location>
        <begin position="327"/>
        <end position="390"/>
    </location>
</feature>
<dbReference type="Proteomes" id="UP000652761">
    <property type="component" value="Unassembled WGS sequence"/>
</dbReference>
<comment type="caution">
    <text evidence="2">The sequence shown here is derived from an EMBL/GenBank/DDBJ whole genome shotgun (WGS) entry which is preliminary data.</text>
</comment>
<dbReference type="AlphaFoldDB" id="A0A843W9R3"/>
<reference evidence="2" key="1">
    <citation type="submission" date="2017-07" db="EMBL/GenBank/DDBJ databases">
        <title>Taro Niue Genome Assembly and Annotation.</title>
        <authorList>
            <person name="Atibalentja N."/>
            <person name="Keating K."/>
            <person name="Fields C.J."/>
        </authorList>
    </citation>
    <scope>NUCLEOTIDE SEQUENCE</scope>
    <source>
        <strain evidence="2">Niue_2</strain>
        <tissue evidence="2">Leaf</tissue>
    </source>
</reference>
<organism evidence="2 3">
    <name type="scientific">Colocasia esculenta</name>
    <name type="common">Wild taro</name>
    <name type="synonym">Arum esculentum</name>
    <dbReference type="NCBI Taxonomy" id="4460"/>
    <lineage>
        <taxon>Eukaryota</taxon>
        <taxon>Viridiplantae</taxon>
        <taxon>Streptophyta</taxon>
        <taxon>Embryophyta</taxon>
        <taxon>Tracheophyta</taxon>
        <taxon>Spermatophyta</taxon>
        <taxon>Magnoliopsida</taxon>
        <taxon>Liliopsida</taxon>
        <taxon>Araceae</taxon>
        <taxon>Aroideae</taxon>
        <taxon>Colocasieae</taxon>
        <taxon>Colocasia</taxon>
    </lineage>
</organism>
<accession>A0A843W9R3</accession>
<evidence type="ECO:0000313" key="2">
    <source>
        <dbReference type="EMBL" id="MQM06772.1"/>
    </source>
</evidence>
<evidence type="ECO:0000313" key="3">
    <source>
        <dbReference type="Proteomes" id="UP000652761"/>
    </source>
</evidence>
<evidence type="ECO:0000256" key="1">
    <source>
        <dbReference type="SAM" id="MobiDB-lite"/>
    </source>
</evidence>
<feature type="non-terminal residue" evidence="2">
    <location>
        <position position="1"/>
    </location>
</feature>
<name>A0A843W9R3_COLES</name>
<protein>
    <submittedName>
        <fullName evidence="2">Uncharacterized protein</fullName>
    </submittedName>
</protein>
<feature type="compositionally biased region" description="Basic residues" evidence="1">
    <location>
        <begin position="361"/>
        <end position="380"/>
    </location>
</feature>
<keyword evidence="3" id="KW-1185">Reference proteome</keyword>